<keyword evidence="3" id="KW-1185">Reference proteome</keyword>
<dbReference type="InterPro" id="IPR050169">
    <property type="entry name" value="Krueppel_C2H2_ZnF"/>
</dbReference>
<dbReference type="AlphaFoldDB" id="A0A8C0L314"/>
<dbReference type="CDD" id="cd07765">
    <property type="entry name" value="KRAB_A-box"/>
    <property type="match status" value="1"/>
</dbReference>
<dbReference type="PROSITE" id="PS50805">
    <property type="entry name" value="KRAB"/>
    <property type="match status" value="1"/>
</dbReference>
<dbReference type="Proteomes" id="UP000694391">
    <property type="component" value="Unplaced"/>
</dbReference>
<dbReference type="Ensembl" id="ENSCAFT00020027971.1">
    <property type="protein sequence ID" value="ENSCAFP00020024224.1"/>
    <property type="gene ID" value="ENSCAFG00020019071.1"/>
</dbReference>
<accession>A0A8C0L314</accession>
<dbReference type="PANTHER" id="PTHR23232">
    <property type="entry name" value="KRAB DOMAIN C2H2 ZINC FINGER"/>
    <property type="match status" value="1"/>
</dbReference>
<dbReference type="InterPro" id="IPR036051">
    <property type="entry name" value="KRAB_dom_sf"/>
</dbReference>
<evidence type="ECO:0000259" key="1">
    <source>
        <dbReference type="PROSITE" id="PS50805"/>
    </source>
</evidence>
<dbReference type="GO" id="GO:0006355">
    <property type="term" value="P:regulation of DNA-templated transcription"/>
    <property type="evidence" value="ECO:0007669"/>
    <property type="project" value="InterPro"/>
</dbReference>
<proteinExistence type="predicted"/>
<reference evidence="2" key="2">
    <citation type="submission" date="2025-09" db="UniProtKB">
        <authorList>
            <consortium name="Ensembl"/>
        </authorList>
    </citation>
    <scope>IDENTIFICATION</scope>
</reference>
<dbReference type="Gene3D" id="6.10.140.140">
    <property type="match status" value="1"/>
</dbReference>
<dbReference type="Pfam" id="PF01352">
    <property type="entry name" value="KRAB"/>
    <property type="match status" value="1"/>
</dbReference>
<organism evidence="2 3">
    <name type="scientific">Canis lupus dingo</name>
    <name type="common">dingo</name>
    <dbReference type="NCBI Taxonomy" id="286419"/>
    <lineage>
        <taxon>Eukaryota</taxon>
        <taxon>Metazoa</taxon>
        <taxon>Chordata</taxon>
        <taxon>Craniata</taxon>
        <taxon>Vertebrata</taxon>
        <taxon>Euteleostomi</taxon>
        <taxon>Mammalia</taxon>
        <taxon>Eutheria</taxon>
        <taxon>Laurasiatheria</taxon>
        <taxon>Carnivora</taxon>
        <taxon>Caniformia</taxon>
        <taxon>Canidae</taxon>
        <taxon>Canis</taxon>
    </lineage>
</organism>
<evidence type="ECO:0000313" key="2">
    <source>
        <dbReference type="Ensembl" id="ENSCAFP00020024224.1"/>
    </source>
</evidence>
<reference evidence="2" key="1">
    <citation type="submission" date="2025-08" db="UniProtKB">
        <authorList>
            <consortium name="Ensembl"/>
        </authorList>
    </citation>
    <scope>IDENTIFICATION</scope>
</reference>
<dbReference type="InterPro" id="IPR001909">
    <property type="entry name" value="KRAB"/>
</dbReference>
<dbReference type="SUPFAM" id="SSF109640">
    <property type="entry name" value="KRAB domain (Kruppel-associated box)"/>
    <property type="match status" value="1"/>
</dbReference>
<dbReference type="GeneTree" id="ENSGT00940000162748"/>
<dbReference type="PANTHER" id="PTHR23232:SF161">
    <property type="entry name" value="KRAB DOMAIN-CONTAINING PROTEIN"/>
    <property type="match status" value="1"/>
</dbReference>
<evidence type="ECO:0000313" key="3">
    <source>
        <dbReference type="Proteomes" id="UP000694391"/>
    </source>
</evidence>
<feature type="domain" description="KRAB" evidence="1">
    <location>
        <begin position="9"/>
        <end position="80"/>
    </location>
</feature>
<name>A0A8C0L314_CANLU</name>
<protein>
    <recommendedName>
        <fullName evidence="1">KRAB domain-containing protein</fullName>
    </recommendedName>
</protein>
<dbReference type="SMART" id="SM00349">
    <property type="entry name" value="KRAB"/>
    <property type="match status" value="1"/>
</dbReference>
<sequence>MTILLQESLTLEDVAVDFTWEEWQLLGPAQKNLYRDVMLENYRNLVSVGCQATKPDALSKLEHRDEPWITEDEIQSRTHTGE</sequence>